<name>A0A395TAV1_9HYPO</name>
<evidence type="ECO:0000313" key="3">
    <source>
        <dbReference type="Proteomes" id="UP000266234"/>
    </source>
</evidence>
<dbReference type="OrthoDB" id="4983841at2759"/>
<comment type="caution">
    <text evidence="2">The sequence shown here is derived from an EMBL/GenBank/DDBJ whole genome shotgun (WGS) entry which is preliminary data.</text>
</comment>
<accession>A0A395TAV1</accession>
<reference evidence="2 3" key="1">
    <citation type="journal article" date="2018" name="PLoS Pathog.">
        <title>Evolution of structural diversity of trichothecenes, a family of toxins produced by plant pathogenic and entomopathogenic fungi.</title>
        <authorList>
            <person name="Proctor R.H."/>
            <person name="McCormick S.P."/>
            <person name="Kim H.S."/>
            <person name="Cardoza R.E."/>
            <person name="Stanley A.M."/>
            <person name="Lindo L."/>
            <person name="Kelly A."/>
            <person name="Brown D.W."/>
            <person name="Lee T."/>
            <person name="Vaughan M.M."/>
            <person name="Alexander N.J."/>
            <person name="Busman M."/>
            <person name="Gutierrez S."/>
        </authorList>
    </citation>
    <scope>NUCLEOTIDE SEQUENCE [LARGE SCALE GENOMIC DNA]</scope>
    <source>
        <strain evidence="2 3">NRRL 20695</strain>
    </source>
</reference>
<dbReference type="Proteomes" id="UP000266234">
    <property type="component" value="Unassembled WGS sequence"/>
</dbReference>
<gene>
    <name evidence="2" type="ORF">FLONG3_499</name>
</gene>
<dbReference type="AlphaFoldDB" id="A0A395TAV1"/>
<feature type="signal peptide" evidence="1">
    <location>
        <begin position="1"/>
        <end position="19"/>
    </location>
</feature>
<dbReference type="EMBL" id="PXOG01000011">
    <property type="protein sequence ID" value="RGP81355.1"/>
    <property type="molecule type" value="Genomic_DNA"/>
</dbReference>
<evidence type="ECO:0000313" key="2">
    <source>
        <dbReference type="EMBL" id="RGP81355.1"/>
    </source>
</evidence>
<keyword evidence="3" id="KW-1185">Reference proteome</keyword>
<protein>
    <submittedName>
        <fullName evidence="2">Uncharacterized protein</fullName>
    </submittedName>
</protein>
<organism evidence="2 3">
    <name type="scientific">Fusarium longipes</name>
    <dbReference type="NCBI Taxonomy" id="694270"/>
    <lineage>
        <taxon>Eukaryota</taxon>
        <taxon>Fungi</taxon>
        <taxon>Dikarya</taxon>
        <taxon>Ascomycota</taxon>
        <taxon>Pezizomycotina</taxon>
        <taxon>Sordariomycetes</taxon>
        <taxon>Hypocreomycetidae</taxon>
        <taxon>Hypocreales</taxon>
        <taxon>Nectriaceae</taxon>
        <taxon>Fusarium</taxon>
    </lineage>
</organism>
<evidence type="ECO:0000256" key="1">
    <source>
        <dbReference type="SAM" id="SignalP"/>
    </source>
</evidence>
<keyword evidence="1" id="KW-0732">Signal</keyword>
<proteinExistence type="predicted"/>
<sequence>MKFSILALAALAVPGLASAIPEPVEASKIQERANCKFTIQWKSNWYENALRRYRVQLITSPRNDDHLTLYCDQVKKLSVQLENVQCYWRDGIYVLDISEAQGPAGHDQYKRQHRIASDIFAKGTGCDVVRNT</sequence>
<feature type="chain" id="PRO_5017391915" evidence="1">
    <location>
        <begin position="20"/>
        <end position="132"/>
    </location>
</feature>